<evidence type="ECO:0000256" key="2">
    <source>
        <dbReference type="ARBA" id="ARBA00022475"/>
    </source>
</evidence>
<proteinExistence type="predicted"/>
<dbReference type="PANTHER" id="PTHR30213:SF1">
    <property type="entry name" value="INNER MEMBRANE PROTEIN YHJD"/>
    <property type="match status" value="1"/>
</dbReference>
<dbReference type="PIRSF" id="PIRSF035875">
    <property type="entry name" value="RNase_BN"/>
    <property type="match status" value="1"/>
</dbReference>
<keyword evidence="5 6" id="KW-0472">Membrane</keyword>
<dbReference type="AlphaFoldDB" id="A0AAP2GSP9"/>
<comment type="caution">
    <text evidence="7">The sequence shown here is derived from an EMBL/GenBank/DDBJ whole genome shotgun (WGS) entry which is preliminary data.</text>
</comment>
<accession>A0AAP2GSP9</accession>
<dbReference type="GO" id="GO:0005886">
    <property type="term" value="C:plasma membrane"/>
    <property type="evidence" value="ECO:0007669"/>
    <property type="project" value="UniProtKB-SubCell"/>
</dbReference>
<feature type="transmembrane region" description="Helical" evidence="6">
    <location>
        <begin position="179"/>
        <end position="202"/>
    </location>
</feature>
<sequence>MKGNRRKPLQLLRSAYRLLRKNDPLTLSAATAFFTTFAISPIIIILVNVLTLYFNRESIRPQLFSKIASIFGQETAMDIELIVNNFRTLESNIWVTLGGSLFFVFVATTLLSVVRRAIHKIWNIRQKSGKELGYGVKERAIETGVILLTGALFLFALFLDTSVSIFRDYLHELIPQVHTALIRVVNIFFSIVVITLWFTMVFKLLPEARVQWKVAFTGGLFTGVLFSLGKFVMGKFLIHGKMASIFGASASIALVLLFIFYSSFILYFGAAFTHEYARTSNKPIQAGKLAEKLSD</sequence>
<feature type="transmembrane region" description="Helical" evidence="6">
    <location>
        <begin position="27"/>
        <end position="54"/>
    </location>
</feature>
<keyword evidence="4 6" id="KW-1133">Transmembrane helix</keyword>
<evidence type="ECO:0000256" key="5">
    <source>
        <dbReference type="ARBA" id="ARBA00023136"/>
    </source>
</evidence>
<feature type="transmembrane region" description="Helical" evidence="6">
    <location>
        <begin position="245"/>
        <end position="268"/>
    </location>
</feature>
<dbReference type="EMBL" id="JAHESF010000073">
    <property type="protein sequence ID" value="MBT1701455.1"/>
    <property type="molecule type" value="Genomic_DNA"/>
</dbReference>
<evidence type="ECO:0000256" key="1">
    <source>
        <dbReference type="ARBA" id="ARBA00004651"/>
    </source>
</evidence>
<dbReference type="Pfam" id="PF03631">
    <property type="entry name" value="Virul_fac_BrkB"/>
    <property type="match status" value="1"/>
</dbReference>
<keyword evidence="3 6" id="KW-0812">Transmembrane</keyword>
<gene>
    <name evidence="7" type="ORF">KK083_31470</name>
</gene>
<organism evidence="7 8">
    <name type="scientific">Chryseosolibacter histidini</name>
    <dbReference type="NCBI Taxonomy" id="2782349"/>
    <lineage>
        <taxon>Bacteria</taxon>
        <taxon>Pseudomonadati</taxon>
        <taxon>Bacteroidota</taxon>
        <taxon>Cytophagia</taxon>
        <taxon>Cytophagales</taxon>
        <taxon>Chryseotaleaceae</taxon>
        <taxon>Chryseosolibacter</taxon>
    </lineage>
</organism>
<keyword evidence="8" id="KW-1185">Reference proteome</keyword>
<feature type="transmembrane region" description="Helical" evidence="6">
    <location>
        <begin position="93"/>
        <end position="118"/>
    </location>
</feature>
<feature type="transmembrane region" description="Helical" evidence="6">
    <location>
        <begin position="139"/>
        <end position="159"/>
    </location>
</feature>
<evidence type="ECO:0000256" key="3">
    <source>
        <dbReference type="ARBA" id="ARBA00022692"/>
    </source>
</evidence>
<evidence type="ECO:0000256" key="6">
    <source>
        <dbReference type="SAM" id="Phobius"/>
    </source>
</evidence>
<dbReference type="RefSeq" id="WP_254170138.1">
    <property type="nucleotide sequence ID" value="NZ_JAHESF010000073.1"/>
</dbReference>
<evidence type="ECO:0000313" key="7">
    <source>
        <dbReference type="EMBL" id="MBT1701455.1"/>
    </source>
</evidence>
<name>A0AAP2GSP9_9BACT</name>
<keyword evidence="2" id="KW-1003">Cell membrane</keyword>
<evidence type="ECO:0000256" key="4">
    <source>
        <dbReference type="ARBA" id="ARBA00022989"/>
    </source>
</evidence>
<dbReference type="Proteomes" id="UP001319200">
    <property type="component" value="Unassembled WGS sequence"/>
</dbReference>
<comment type="subcellular location">
    <subcellularLocation>
        <location evidence="1">Cell membrane</location>
        <topology evidence="1">Multi-pass membrane protein</topology>
    </subcellularLocation>
</comment>
<evidence type="ECO:0000313" key="8">
    <source>
        <dbReference type="Proteomes" id="UP001319200"/>
    </source>
</evidence>
<protein>
    <submittedName>
        <fullName evidence="7">YihY/virulence factor BrkB family protein</fullName>
    </submittedName>
</protein>
<dbReference type="PANTHER" id="PTHR30213">
    <property type="entry name" value="INNER MEMBRANE PROTEIN YHJD"/>
    <property type="match status" value="1"/>
</dbReference>
<feature type="transmembrane region" description="Helical" evidence="6">
    <location>
        <begin position="214"/>
        <end position="233"/>
    </location>
</feature>
<dbReference type="InterPro" id="IPR017039">
    <property type="entry name" value="Virul_fac_BrkB"/>
</dbReference>
<reference evidence="7 8" key="1">
    <citation type="submission" date="2021-05" db="EMBL/GenBank/DDBJ databases">
        <title>A Polyphasic approach of four new species of the genus Ohtaekwangia: Ohtaekwangia histidinii sp. nov., Ohtaekwangia cretensis sp. nov., Ohtaekwangia indiensis sp. nov., Ohtaekwangia reichenbachii sp. nov. from diverse environment.</title>
        <authorList>
            <person name="Octaviana S."/>
        </authorList>
    </citation>
    <scope>NUCLEOTIDE SEQUENCE [LARGE SCALE GENOMIC DNA]</scope>
    <source>
        <strain evidence="7 8">PWU4</strain>
    </source>
</reference>